<proteinExistence type="predicted"/>
<dbReference type="Proteomes" id="UP000554766">
    <property type="component" value="Unassembled WGS sequence"/>
</dbReference>
<gene>
    <name evidence="2" type="ORF">HC235_03315</name>
</gene>
<sequence length="47" mass="5474">MLDAIREKVEYFRTAYILFALFFLVLPTIAALWLMTKGLGETKRHGK</sequence>
<evidence type="ECO:0000313" key="3">
    <source>
        <dbReference type="Proteomes" id="UP000554766"/>
    </source>
</evidence>
<dbReference type="AlphaFoldDB" id="A0A7L4P8D9"/>
<reference evidence="2 3" key="1">
    <citation type="journal article" date="2020" name="Nat. Commun.">
        <title>The structures of two archaeal type IV pili illuminate evolutionary relationships.</title>
        <authorList>
            <person name="Wang F."/>
            <person name="Baquero D.P."/>
            <person name="Su Z."/>
            <person name="Beltran L.C."/>
            <person name="Prangishvili D."/>
            <person name="Krupovic M."/>
            <person name="Egelman E.H."/>
        </authorList>
    </citation>
    <scope>NUCLEOTIDE SEQUENCE [LARGE SCALE GENOMIC DNA]</scope>
    <source>
        <strain evidence="2 3">2GA</strain>
    </source>
</reference>
<evidence type="ECO:0000313" key="2">
    <source>
        <dbReference type="EMBL" id="NYR15002.1"/>
    </source>
</evidence>
<feature type="transmembrane region" description="Helical" evidence="1">
    <location>
        <begin position="15"/>
        <end position="35"/>
    </location>
</feature>
<name>A0A7L4P8D9_9CREN</name>
<accession>A0A7L4P8D9</accession>
<protein>
    <submittedName>
        <fullName evidence="2">Uncharacterized protein</fullName>
    </submittedName>
</protein>
<comment type="caution">
    <text evidence="2">The sequence shown here is derived from an EMBL/GenBank/DDBJ whole genome shotgun (WGS) entry which is preliminary data.</text>
</comment>
<evidence type="ECO:0000256" key="1">
    <source>
        <dbReference type="SAM" id="Phobius"/>
    </source>
</evidence>
<keyword evidence="1" id="KW-0812">Transmembrane</keyword>
<dbReference type="EMBL" id="JAAVJF010000001">
    <property type="protein sequence ID" value="NYR15002.1"/>
    <property type="molecule type" value="Genomic_DNA"/>
</dbReference>
<keyword evidence="1" id="KW-0472">Membrane</keyword>
<organism evidence="2 3">
    <name type="scientific">Pyrobaculum arsenaticum</name>
    <dbReference type="NCBI Taxonomy" id="121277"/>
    <lineage>
        <taxon>Archaea</taxon>
        <taxon>Thermoproteota</taxon>
        <taxon>Thermoprotei</taxon>
        <taxon>Thermoproteales</taxon>
        <taxon>Thermoproteaceae</taxon>
        <taxon>Pyrobaculum</taxon>
    </lineage>
</organism>
<dbReference type="GeneID" id="44139561"/>
<dbReference type="RefSeq" id="WP_164905915.1">
    <property type="nucleotide sequence ID" value="NZ_JAAVJF010000001.1"/>
</dbReference>
<keyword evidence="3" id="KW-1185">Reference proteome</keyword>
<keyword evidence="1" id="KW-1133">Transmembrane helix</keyword>